<dbReference type="InterPro" id="IPR025770">
    <property type="entry name" value="PPMT_MeTrfase"/>
</dbReference>
<proteinExistence type="inferred from homology"/>
<gene>
    <name evidence="11" type="ORF">TRFO_24620</name>
</gene>
<dbReference type="GO" id="GO:0005789">
    <property type="term" value="C:endoplasmic reticulum membrane"/>
    <property type="evidence" value="ECO:0007669"/>
    <property type="project" value="UniProtKB-SubCell"/>
</dbReference>
<evidence type="ECO:0000256" key="3">
    <source>
        <dbReference type="ARBA" id="ARBA00012151"/>
    </source>
</evidence>
<feature type="transmembrane region" description="Helical" evidence="10">
    <location>
        <begin position="39"/>
        <end position="59"/>
    </location>
</feature>
<evidence type="ECO:0000256" key="6">
    <source>
        <dbReference type="ARBA" id="ARBA00022691"/>
    </source>
</evidence>
<reference evidence="11" key="1">
    <citation type="submission" date="2016-10" db="EMBL/GenBank/DDBJ databases">
        <authorList>
            <person name="Benchimol M."/>
            <person name="Almeida L.G."/>
            <person name="Vasconcelos A.T."/>
            <person name="Perreira-Neves A."/>
            <person name="Rosa I.A."/>
            <person name="Tasca T."/>
            <person name="Bogo M.R."/>
            <person name="de Souza W."/>
        </authorList>
    </citation>
    <scope>NUCLEOTIDE SEQUENCE [LARGE SCALE GENOMIC DNA]</scope>
    <source>
        <strain evidence="11">K</strain>
    </source>
</reference>
<organism evidence="11 12">
    <name type="scientific">Tritrichomonas foetus</name>
    <dbReference type="NCBI Taxonomy" id="1144522"/>
    <lineage>
        <taxon>Eukaryota</taxon>
        <taxon>Metamonada</taxon>
        <taxon>Parabasalia</taxon>
        <taxon>Tritrichomonadida</taxon>
        <taxon>Tritrichomonadidae</taxon>
        <taxon>Tritrichomonas</taxon>
    </lineage>
</organism>
<feature type="transmembrane region" description="Helical" evidence="10">
    <location>
        <begin position="71"/>
        <end position="90"/>
    </location>
</feature>
<evidence type="ECO:0000256" key="10">
    <source>
        <dbReference type="RuleBase" id="RU362022"/>
    </source>
</evidence>
<keyword evidence="7 10" id="KW-0812">Transmembrane</keyword>
<dbReference type="EMBL" id="MLAK01000702">
    <property type="protein sequence ID" value="OHT07280.1"/>
    <property type="molecule type" value="Genomic_DNA"/>
</dbReference>
<name>A0A1J4K8S3_9EUKA</name>
<dbReference type="AlphaFoldDB" id="A0A1J4K8S3"/>
<dbReference type="GeneID" id="94838561"/>
<evidence type="ECO:0000313" key="12">
    <source>
        <dbReference type="Proteomes" id="UP000179807"/>
    </source>
</evidence>
<feature type="transmembrane region" description="Helical" evidence="10">
    <location>
        <begin position="6"/>
        <end position="27"/>
    </location>
</feature>
<accession>A0A1J4K8S3</accession>
<dbReference type="GO" id="GO:0004671">
    <property type="term" value="F:protein C-terminal S-isoprenylcysteine carboxyl O-methyltransferase activity"/>
    <property type="evidence" value="ECO:0007669"/>
    <property type="project" value="UniProtKB-EC"/>
</dbReference>
<keyword evidence="5" id="KW-0808">Transferase</keyword>
<dbReference type="RefSeq" id="XP_068360416.1">
    <property type="nucleotide sequence ID" value="XM_068503857.1"/>
</dbReference>
<evidence type="ECO:0000313" key="11">
    <source>
        <dbReference type="EMBL" id="OHT07280.1"/>
    </source>
</evidence>
<keyword evidence="10" id="KW-0256">Endoplasmic reticulum</keyword>
<keyword evidence="9 10" id="KW-0472">Membrane</keyword>
<keyword evidence="4 10" id="KW-0489">Methyltransferase</keyword>
<dbReference type="PANTHER" id="PTHR12714:SF9">
    <property type="entry name" value="PROTEIN-S-ISOPRENYLCYSTEINE O-METHYLTRANSFERASE"/>
    <property type="match status" value="1"/>
</dbReference>
<comment type="catalytic activity">
    <reaction evidence="10">
        <text>[protein]-C-terminal S-[(2E,6E)-farnesyl]-L-cysteine + S-adenosyl-L-methionine = [protein]-C-terminal S-[(2E,6E)-farnesyl]-L-cysteine methyl ester + S-adenosyl-L-homocysteine</text>
        <dbReference type="Rhea" id="RHEA:21672"/>
        <dbReference type="Rhea" id="RHEA-COMP:12125"/>
        <dbReference type="Rhea" id="RHEA-COMP:12126"/>
        <dbReference type="ChEBI" id="CHEBI:57856"/>
        <dbReference type="ChEBI" id="CHEBI:59789"/>
        <dbReference type="ChEBI" id="CHEBI:90510"/>
        <dbReference type="ChEBI" id="CHEBI:90511"/>
        <dbReference type="EC" id="2.1.1.100"/>
    </reaction>
</comment>
<dbReference type="VEuPathDB" id="TrichDB:TRFO_24620"/>
<dbReference type="Proteomes" id="UP000179807">
    <property type="component" value="Unassembled WGS sequence"/>
</dbReference>
<comment type="caution">
    <text evidence="11">The sequence shown here is derived from an EMBL/GenBank/DDBJ whole genome shotgun (WGS) entry which is preliminary data.</text>
</comment>
<dbReference type="Pfam" id="PF04140">
    <property type="entry name" value="ICMT"/>
    <property type="match status" value="1"/>
</dbReference>
<keyword evidence="12" id="KW-1185">Reference proteome</keyword>
<evidence type="ECO:0000256" key="8">
    <source>
        <dbReference type="ARBA" id="ARBA00022989"/>
    </source>
</evidence>
<evidence type="ECO:0000256" key="2">
    <source>
        <dbReference type="ARBA" id="ARBA00009140"/>
    </source>
</evidence>
<comment type="similarity">
    <text evidence="2 10">Belongs to the class VI-like SAM-binding methyltransferase superfamily. Isoprenylcysteine carboxyl methyltransferase family.</text>
</comment>
<dbReference type="PROSITE" id="PS51564">
    <property type="entry name" value="SAM_ICMT"/>
    <property type="match status" value="1"/>
</dbReference>
<evidence type="ECO:0000256" key="9">
    <source>
        <dbReference type="ARBA" id="ARBA00023136"/>
    </source>
</evidence>
<evidence type="ECO:0000256" key="4">
    <source>
        <dbReference type="ARBA" id="ARBA00022603"/>
    </source>
</evidence>
<dbReference type="PANTHER" id="PTHR12714">
    <property type="entry name" value="PROTEIN-S ISOPRENYLCYSTEINE O-METHYLTRANSFERASE"/>
    <property type="match status" value="1"/>
</dbReference>
<feature type="transmembrane region" description="Helical" evidence="10">
    <location>
        <begin position="128"/>
        <end position="159"/>
    </location>
</feature>
<dbReference type="OrthoDB" id="422086at2759"/>
<keyword evidence="6 10" id="KW-0949">S-adenosyl-L-methionine</keyword>
<dbReference type="Gene3D" id="1.20.120.1630">
    <property type="match status" value="1"/>
</dbReference>
<dbReference type="GO" id="GO:0032259">
    <property type="term" value="P:methylation"/>
    <property type="evidence" value="ECO:0007669"/>
    <property type="project" value="UniProtKB-KW"/>
</dbReference>
<keyword evidence="8 10" id="KW-1133">Transmembrane helix</keyword>
<evidence type="ECO:0000256" key="5">
    <source>
        <dbReference type="ARBA" id="ARBA00022679"/>
    </source>
</evidence>
<evidence type="ECO:0000256" key="1">
    <source>
        <dbReference type="ARBA" id="ARBA00004141"/>
    </source>
</evidence>
<comment type="subcellular location">
    <subcellularLocation>
        <location evidence="10">Endoplasmic reticulum membrane</location>
        <topology evidence="10">Multi-pass membrane protein</topology>
    </subcellularLocation>
    <subcellularLocation>
        <location evidence="1">Membrane</location>
        <topology evidence="1">Multi-pass membrane protein</topology>
    </subcellularLocation>
</comment>
<evidence type="ECO:0000256" key="7">
    <source>
        <dbReference type="ARBA" id="ARBA00022692"/>
    </source>
</evidence>
<sequence length="193" mass="22724">MADLTYFQLSFLLIVIVGYHVAEYLLAKHFHPDTTTASSFLITTEYLIAFTVGLVEFLIERYFWASKSDSSSLTIWVGIAMVIVGLYIRFSSIITAGKSFTHLVQYRKRAEHKLITHGIYKYIRHPGYFGFFVFAVGTQIMLKNFFSVIGFICVLWYFFYDRIKDEEEALVEFFGREYIEYRERTPTWIPFIK</sequence>
<dbReference type="EC" id="2.1.1.100" evidence="3 10"/>
<protein>
    <recommendedName>
        <fullName evidence="3 10">Protein-S-isoprenylcysteine O-methyltransferase</fullName>
        <ecNumber evidence="3 10">2.1.1.100</ecNumber>
    </recommendedName>
</protein>
<dbReference type="InterPro" id="IPR007269">
    <property type="entry name" value="ICMT_MeTrfase"/>
</dbReference>